<dbReference type="InterPro" id="IPR016039">
    <property type="entry name" value="Thiolase-like"/>
</dbReference>
<evidence type="ECO:0000256" key="1">
    <source>
        <dbReference type="SAM" id="MobiDB-lite"/>
    </source>
</evidence>
<proteinExistence type="predicted"/>
<comment type="caution">
    <text evidence="2">The sequence shown here is derived from an EMBL/GenBank/DDBJ whole genome shotgun (WGS) entry which is preliminary data.</text>
</comment>
<accession>A0A5S4H491</accession>
<evidence type="ECO:0000313" key="3">
    <source>
        <dbReference type="Proteomes" id="UP000305238"/>
    </source>
</evidence>
<feature type="region of interest" description="Disordered" evidence="1">
    <location>
        <begin position="1"/>
        <end position="20"/>
    </location>
</feature>
<dbReference type="Proteomes" id="UP000305238">
    <property type="component" value="Unassembled WGS sequence"/>
</dbReference>
<dbReference type="OrthoDB" id="3368027at2"/>
<sequence length="301" mass="31084">MYLATSARPAGAGDAPAGRRPLRLSGLVNRTFGPGGPLRPDVVESRLDQFQADLALPYGVPFDPGVLVGATRNTFTGMVQDVLPSLPPFAGAMDMVLVVNVGPDSVPRRSPSCFLADALPGDPLAFTISDQGVAAAFTGLQAAAEYTRAAAFQNVLVVMLDQRLLLHTAAGLDDAPAADAVVALLLGPDGPASAPSAARLNGVPPERVRAEIEALLEREPPGAARTTLITGHGIHPVRDVPPGADVLRAPPGRPCTGPWALLAEVLPGLVADGDPHRLIIADYDRALGYLCAATIDVEGES</sequence>
<feature type="compositionally biased region" description="Low complexity" evidence="1">
    <location>
        <begin position="7"/>
        <end position="19"/>
    </location>
</feature>
<dbReference type="AlphaFoldDB" id="A0A5S4H491"/>
<evidence type="ECO:0000313" key="2">
    <source>
        <dbReference type="EMBL" id="TMR40058.1"/>
    </source>
</evidence>
<organism evidence="2 3">
    <name type="scientific">Actinomadura geliboluensis</name>
    <dbReference type="NCBI Taxonomy" id="882440"/>
    <lineage>
        <taxon>Bacteria</taxon>
        <taxon>Bacillati</taxon>
        <taxon>Actinomycetota</taxon>
        <taxon>Actinomycetes</taxon>
        <taxon>Streptosporangiales</taxon>
        <taxon>Thermomonosporaceae</taxon>
        <taxon>Actinomadura</taxon>
    </lineage>
</organism>
<name>A0A5S4H491_9ACTN</name>
<keyword evidence="3" id="KW-1185">Reference proteome</keyword>
<gene>
    <name evidence="2" type="ORF">ETD96_12670</name>
</gene>
<dbReference type="SUPFAM" id="SSF53901">
    <property type="entry name" value="Thiolase-like"/>
    <property type="match status" value="1"/>
</dbReference>
<reference evidence="2 3" key="1">
    <citation type="submission" date="2019-05" db="EMBL/GenBank/DDBJ databases">
        <title>Draft genome sequence of Actinomadura geliboluensis A8036.</title>
        <authorList>
            <person name="Saricaoglu S."/>
            <person name="Isik K."/>
        </authorList>
    </citation>
    <scope>NUCLEOTIDE SEQUENCE [LARGE SCALE GENOMIC DNA]</scope>
    <source>
        <strain evidence="2 3">A8036</strain>
    </source>
</reference>
<protein>
    <submittedName>
        <fullName evidence="2">Uncharacterized protein</fullName>
    </submittedName>
</protein>
<dbReference type="EMBL" id="VCKZ01000071">
    <property type="protein sequence ID" value="TMR40058.1"/>
    <property type="molecule type" value="Genomic_DNA"/>
</dbReference>
<dbReference type="Gene3D" id="3.40.47.10">
    <property type="match status" value="1"/>
</dbReference>
<dbReference type="RefSeq" id="WP_138636523.1">
    <property type="nucleotide sequence ID" value="NZ_JASWDG010000065.1"/>
</dbReference>
<dbReference type="GO" id="GO:0016746">
    <property type="term" value="F:acyltransferase activity"/>
    <property type="evidence" value="ECO:0007669"/>
    <property type="project" value="InterPro"/>
</dbReference>